<organism evidence="1 2">
    <name type="scientific">Amycolatopsis ultiminotia</name>
    <dbReference type="NCBI Taxonomy" id="543629"/>
    <lineage>
        <taxon>Bacteria</taxon>
        <taxon>Bacillati</taxon>
        <taxon>Actinomycetota</taxon>
        <taxon>Actinomycetes</taxon>
        <taxon>Pseudonocardiales</taxon>
        <taxon>Pseudonocardiaceae</taxon>
        <taxon>Amycolatopsis</taxon>
    </lineage>
</organism>
<sequence>MTTVSARTAVHLAGQCPLDLARFTTSGLQTAFRTASTLAGVTCLGYPDQPAELDVTAAVS</sequence>
<protein>
    <submittedName>
        <fullName evidence="1">Uncharacterized protein</fullName>
    </submittedName>
</protein>
<evidence type="ECO:0000313" key="2">
    <source>
        <dbReference type="Proteomes" id="UP001500689"/>
    </source>
</evidence>
<accession>A0ABP6WEC6</accession>
<evidence type="ECO:0000313" key="1">
    <source>
        <dbReference type="EMBL" id="GAA3549180.1"/>
    </source>
</evidence>
<reference evidence="2" key="1">
    <citation type="journal article" date="2019" name="Int. J. Syst. Evol. Microbiol.">
        <title>The Global Catalogue of Microorganisms (GCM) 10K type strain sequencing project: providing services to taxonomists for standard genome sequencing and annotation.</title>
        <authorList>
            <consortium name="The Broad Institute Genomics Platform"/>
            <consortium name="The Broad Institute Genome Sequencing Center for Infectious Disease"/>
            <person name="Wu L."/>
            <person name="Ma J."/>
        </authorList>
    </citation>
    <scope>NUCLEOTIDE SEQUENCE [LARGE SCALE GENOMIC DNA]</scope>
    <source>
        <strain evidence="2">JCM 16898</strain>
    </source>
</reference>
<dbReference type="EMBL" id="BAAAZN010000007">
    <property type="protein sequence ID" value="GAA3549180.1"/>
    <property type="molecule type" value="Genomic_DNA"/>
</dbReference>
<dbReference type="Proteomes" id="UP001500689">
    <property type="component" value="Unassembled WGS sequence"/>
</dbReference>
<keyword evidence="2" id="KW-1185">Reference proteome</keyword>
<proteinExistence type="predicted"/>
<gene>
    <name evidence="1" type="ORF">GCM10022222_36000</name>
</gene>
<name>A0ABP6WEC6_9PSEU</name>
<comment type="caution">
    <text evidence="1">The sequence shown here is derived from an EMBL/GenBank/DDBJ whole genome shotgun (WGS) entry which is preliminary data.</text>
</comment>